<evidence type="ECO:0000256" key="6">
    <source>
        <dbReference type="ARBA" id="ARBA00022781"/>
    </source>
</evidence>
<dbReference type="InterPro" id="IPR004878">
    <property type="entry name" value="Otopetrin"/>
</dbReference>
<evidence type="ECO:0000256" key="9">
    <source>
        <dbReference type="ARBA" id="ARBA00023136"/>
    </source>
</evidence>
<evidence type="ECO:0000256" key="8">
    <source>
        <dbReference type="ARBA" id="ARBA00023065"/>
    </source>
</evidence>
<feature type="region of interest" description="Disordered" evidence="11">
    <location>
        <begin position="343"/>
        <end position="374"/>
    </location>
</feature>
<accession>A0A8C0GCA4</accession>
<evidence type="ECO:0000313" key="14">
    <source>
        <dbReference type="Proteomes" id="UP000694404"/>
    </source>
</evidence>
<feature type="compositionally biased region" description="Polar residues" evidence="11">
    <location>
        <begin position="345"/>
        <end position="364"/>
    </location>
</feature>
<reference evidence="13" key="2">
    <citation type="submission" date="2025-09" db="UniProtKB">
        <authorList>
            <consortium name="Ensembl"/>
        </authorList>
    </citation>
    <scope>IDENTIFICATION</scope>
</reference>
<feature type="transmembrane region" description="Helical" evidence="12">
    <location>
        <begin position="52"/>
        <end position="71"/>
    </location>
</feature>
<evidence type="ECO:0000256" key="2">
    <source>
        <dbReference type="ARBA" id="ARBA00006513"/>
    </source>
</evidence>
<evidence type="ECO:0000256" key="1">
    <source>
        <dbReference type="ARBA" id="ARBA00004651"/>
    </source>
</evidence>
<feature type="transmembrane region" description="Helical" evidence="12">
    <location>
        <begin position="459"/>
        <end position="480"/>
    </location>
</feature>
<dbReference type="OMA" id="WAIVVKI"/>
<dbReference type="GeneTree" id="ENSGT00940000156691"/>
<feature type="region of interest" description="Disordered" evidence="11">
    <location>
        <begin position="1"/>
        <end position="42"/>
    </location>
</feature>
<evidence type="ECO:0000256" key="11">
    <source>
        <dbReference type="SAM" id="MobiDB-lite"/>
    </source>
</evidence>
<feature type="transmembrane region" description="Helical" evidence="12">
    <location>
        <begin position="275"/>
        <end position="305"/>
    </location>
</feature>
<evidence type="ECO:0000256" key="4">
    <source>
        <dbReference type="ARBA" id="ARBA00022475"/>
    </source>
</evidence>
<feature type="transmembrane region" description="Helical" evidence="12">
    <location>
        <begin position="317"/>
        <end position="337"/>
    </location>
</feature>
<protein>
    <recommendedName>
        <fullName evidence="15">Otopetrin 3</fullName>
    </recommendedName>
</protein>
<comment type="similarity">
    <text evidence="2">Belongs to the otopetrin family.</text>
</comment>
<dbReference type="Pfam" id="PF03189">
    <property type="entry name" value="Otopetrin"/>
    <property type="match status" value="2"/>
</dbReference>
<proteinExistence type="inferred from homology"/>
<keyword evidence="10" id="KW-0407">Ion channel</keyword>
<dbReference type="GO" id="GO:0005886">
    <property type="term" value="C:plasma membrane"/>
    <property type="evidence" value="ECO:0007669"/>
    <property type="project" value="UniProtKB-SubCell"/>
</dbReference>
<keyword evidence="6" id="KW-0375">Hydrogen ion transport</keyword>
<keyword evidence="7 12" id="KW-1133">Transmembrane helix</keyword>
<dbReference type="Proteomes" id="UP000694404">
    <property type="component" value="Unplaced"/>
</dbReference>
<feature type="transmembrane region" description="Helical" evidence="12">
    <location>
        <begin position="83"/>
        <end position="103"/>
    </location>
</feature>
<evidence type="ECO:0000256" key="5">
    <source>
        <dbReference type="ARBA" id="ARBA00022692"/>
    </source>
</evidence>
<organism evidence="13 14">
    <name type="scientific">Chelonoidis abingdonii</name>
    <name type="common">Abingdon island giant tortoise</name>
    <name type="synonym">Testudo abingdonii</name>
    <dbReference type="NCBI Taxonomy" id="106734"/>
    <lineage>
        <taxon>Eukaryota</taxon>
        <taxon>Metazoa</taxon>
        <taxon>Chordata</taxon>
        <taxon>Craniata</taxon>
        <taxon>Vertebrata</taxon>
        <taxon>Euteleostomi</taxon>
        <taxon>Archelosauria</taxon>
        <taxon>Testudinata</taxon>
        <taxon>Testudines</taxon>
        <taxon>Cryptodira</taxon>
        <taxon>Durocryptodira</taxon>
        <taxon>Testudinoidea</taxon>
        <taxon>Testudinidae</taxon>
        <taxon>Chelonoidis</taxon>
    </lineage>
</organism>
<reference evidence="13" key="1">
    <citation type="submission" date="2025-08" db="UniProtKB">
        <authorList>
            <consortium name="Ensembl"/>
        </authorList>
    </citation>
    <scope>IDENTIFICATION</scope>
</reference>
<dbReference type="Ensembl" id="ENSCABT00000006233.1">
    <property type="protein sequence ID" value="ENSCABP00000005732.1"/>
    <property type="gene ID" value="ENSCABG00000004310.1"/>
</dbReference>
<keyword evidence="8" id="KW-0406">Ion transport</keyword>
<evidence type="ECO:0000256" key="12">
    <source>
        <dbReference type="SAM" id="Phobius"/>
    </source>
</evidence>
<evidence type="ECO:0000256" key="7">
    <source>
        <dbReference type="ARBA" id="ARBA00022989"/>
    </source>
</evidence>
<keyword evidence="9 12" id="KW-0472">Membrane</keyword>
<evidence type="ECO:0000256" key="3">
    <source>
        <dbReference type="ARBA" id="ARBA00022448"/>
    </source>
</evidence>
<evidence type="ECO:0008006" key="15">
    <source>
        <dbReference type="Google" id="ProtNLM"/>
    </source>
</evidence>
<name>A0A8C0GCA4_CHEAB</name>
<dbReference type="PANTHER" id="PTHR21522:SF63">
    <property type="entry name" value="OTOPETRIN 1"/>
    <property type="match status" value="1"/>
</dbReference>
<feature type="compositionally biased region" description="Low complexity" evidence="11">
    <location>
        <begin position="1"/>
        <end position="21"/>
    </location>
</feature>
<evidence type="ECO:0000256" key="10">
    <source>
        <dbReference type="ARBA" id="ARBA00023303"/>
    </source>
</evidence>
<sequence length="496" mass="53079">EGAACGNPSSPNYSSGSSPHSTAGQGQGAPDSPPDPEGTGWQDLANVRAGSLLSLLYLVLLTFLGSAVLLAEIHQRSPQSRNVHGFLATLMLTSCVWMLWFGWRSSQNKRRKLPQDHHSGTSWLKGTVCTCLPGLCAGMGAGAGCFAGSPLRPGWAVSSPCPLPPPRFGLMHTLATNVLMWMSVVLDESMKQLQEIYDAHEPESPWTVHGEGSLPTSSCSCATSPCHIFSEGAAYLHPFNIECSLFSSTMLYVVWKNTGQAACPRQPRLCPRGRFHLSGAFVGLVLAALAISATFGVMISFGVLAKAPETVPEALRTYYVFNSVLLSTMFLASLVGIQRDPATGPRTSQMLPTAPRATTGSSPSPEALPKSRSSRTWLTGVRVTAPSARPAATRQPGWWPSWRSRCRGAGSPAAAAMTPLPRSPPGAGSLGPEGSQNVSVWILYAYGTRPHLVSQIEQAFYGFTLWVIIVKISLPLGIFYRMHSVASLFEVYCKAC</sequence>
<dbReference type="AlphaFoldDB" id="A0A8C0GCA4"/>
<comment type="subcellular location">
    <subcellularLocation>
        <location evidence="1">Cell membrane</location>
        <topology evidence="1">Multi-pass membrane protein</topology>
    </subcellularLocation>
</comment>
<keyword evidence="14" id="KW-1185">Reference proteome</keyword>
<keyword evidence="3" id="KW-0813">Transport</keyword>
<keyword evidence="5 12" id="KW-0812">Transmembrane</keyword>
<dbReference type="PANTHER" id="PTHR21522">
    <property type="entry name" value="PROTON CHANNEL OTOP"/>
    <property type="match status" value="1"/>
</dbReference>
<dbReference type="GO" id="GO:0015252">
    <property type="term" value="F:proton channel activity"/>
    <property type="evidence" value="ECO:0007669"/>
    <property type="project" value="InterPro"/>
</dbReference>
<evidence type="ECO:0000313" key="13">
    <source>
        <dbReference type="Ensembl" id="ENSCABP00000005732.1"/>
    </source>
</evidence>
<keyword evidence="4" id="KW-1003">Cell membrane</keyword>